<protein>
    <submittedName>
        <fullName evidence="3">CEP295 isoform 3</fullName>
    </submittedName>
</protein>
<name>A0A2J8XWI4_PONAB</name>
<feature type="region of interest" description="Disordered" evidence="2">
    <location>
        <begin position="623"/>
        <end position="672"/>
    </location>
</feature>
<accession>A0A2J8XWI4</accession>
<dbReference type="GO" id="GO:0046599">
    <property type="term" value="P:regulation of centriole replication"/>
    <property type="evidence" value="ECO:0007669"/>
    <property type="project" value="TreeGrafter"/>
</dbReference>
<organism evidence="3">
    <name type="scientific">Pongo abelii</name>
    <name type="common">Sumatran orangutan</name>
    <name type="synonym">Pongo pygmaeus abelii</name>
    <dbReference type="NCBI Taxonomy" id="9601"/>
    <lineage>
        <taxon>Eukaryota</taxon>
        <taxon>Metazoa</taxon>
        <taxon>Chordata</taxon>
        <taxon>Craniata</taxon>
        <taxon>Vertebrata</taxon>
        <taxon>Euteleostomi</taxon>
        <taxon>Mammalia</taxon>
        <taxon>Eutheria</taxon>
        <taxon>Euarchontoglires</taxon>
        <taxon>Primates</taxon>
        <taxon>Haplorrhini</taxon>
        <taxon>Catarrhini</taxon>
        <taxon>Hominidae</taxon>
        <taxon>Pongo</taxon>
    </lineage>
</organism>
<sequence length="1012" mass="115768">MTPRGPRAGIVLRRKRIPGRRLVANAELSYIKYTEMKRKVVNAHKLRLSPNEEAFILKEDYERRRKLRLLQVREQERDIALQIREDIKQRRNQQFTRLAEELRAEWEQSQTQKIQNLEKLYLASLRSMGEGHRQAKENEPDLDALAQQAAERKRKADMRHKEALKVQKNQKEILMKQKTWHIKARKEALLVEKERSAKITSLPPPPPTLFENIEVKRISAIKTNSSTYHHLHTFVNRETDTKQPDARLAAEEQAKRLEELQKQAAQERMERFEKAHIRGFQAMKKIHLAQNQEKLMKELKQLQQEDLARRRQTVAQMPPQLVELPYKRSEMKEDWQRELEFAFEDMYNADRKVKGSLILHLEPEPLPTVTDQIQDEELDLSIEQENLGAAEDLPVTEAEIICSSETDVPLVMKTQQIPSKVLFKKLLNKIRSQKSLWTIKSMSEDESEMITTVSEIESKAPTVESGAIASEERTLSSGQEQVVESDTLTIESGPLASEDKPLSCGTNSGKEQEINETLPVTTVAQSSVLLHPQEAAARIRMSARQKQQDNLGLQKQLDLQREVLHYSQKAQEKLLVQRQTALQQQIQEHEETLKDFFKDSQISKPTVENDLKTQKMGQLREWFPNTQDQENIRHADRNNSDDNHLASEDTSAKQSGEHLEKDLGRRSSKPPVAKVKCGLDLNQHELSAIQEVESPASGRTSILGKPGIYQDRDPLRVSISREQSFFGSPLACDPFSCLQPVGQENVCGDDYDEAVKLKESVENHAVLSYAVEEEHTYLGPTVKPDDKAKTLSHEPLSSVTVSTGSLLSYENTDLSLTDPESFSEHMDDSKQESTTSKEEETNIISSIVPSTQDIYQRQNSSDVHKSLLPAVDETKCGHTHFRQMIDKYINEANLIPEKTDLQVDLDFPELEHIFPNLHRQLFKPLEPHPDFDLSSSSSGISPDNRDFYQETEIGHGIMEEPELTLVSTTDTSIAEMDFANLTLEEKSESEAKSFFEVNLSIPSILFHYEQTS</sequence>
<feature type="compositionally biased region" description="Basic and acidic residues" evidence="2">
    <location>
        <begin position="822"/>
        <end position="840"/>
    </location>
</feature>
<reference evidence="3" key="1">
    <citation type="submission" date="2017-12" db="EMBL/GenBank/DDBJ databases">
        <title>High-resolution comparative analysis of great ape genomes.</title>
        <authorList>
            <person name="Pollen A."/>
            <person name="Hastie A."/>
            <person name="Hormozdiari F."/>
            <person name="Dougherty M."/>
            <person name="Liu R."/>
            <person name="Chaisson M."/>
            <person name="Hoppe E."/>
            <person name="Hill C."/>
            <person name="Pang A."/>
            <person name="Hillier L."/>
            <person name="Baker C."/>
            <person name="Armstrong J."/>
            <person name="Shendure J."/>
            <person name="Paten B."/>
            <person name="Wilson R."/>
            <person name="Chao H."/>
            <person name="Schneider V."/>
            <person name="Ventura M."/>
            <person name="Kronenberg Z."/>
            <person name="Murali S."/>
            <person name="Gordon D."/>
            <person name="Cantsilieris S."/>
            <person name="Munson K."/>
            <person name="Nelson B."/>
            <person name="Raja A."/>
            <person name="Underwood J."/>
            <person name="Diekhans M."/>
            <person name="Fiddes I."/>
            <person name="Haussler D."/>
            <person name="Eichler E."/>
        </authorList>
    </citation>
    <scope>NUCLEOTIDE SEQUENCE [LARGE SCALE GENOMIC DNA]</scope>
    <source>
        <strain evidence="3">Susie</strain>
    </source>
</reference>
<dbReference type="PANTHER" id="PTHR21553">
    <property type="entry name" value="ALMS1-RELATED"/>
    <property type="match status" value="1"/>
</dbReference>
<feature type="compositionally biased region" description="Basic and acidic residues" evidence="2">
    <location>
        <begin position="630"/>
        <end position="665"/>
    </location>
</feature>
<dbReference type="AlphaFoldDB" id="A0A2J8XWI4"/>
<feature type="coiled-coil region" evidence="1">
    <location>
        <begin position="247"/>
        <end position="305"/>
    </location>
</feature>
<comment type="caution">
    <text evidence="3">The sequence shown here is derived from an EMBL/GenBank/DDBJ whole genome shotgun (WGS) entry which is preliminary data.</text>
</comment>
<evidence type="ECO:0000313" key="3">
    <source>
        <dbReference type="EMBL" id="PNJ86360.1"/>
    </source>
</evidence>
<evidence type="ECO:0000256" key="1">
    <source>
        <dbReference type="SAM" id="Coils"/>
    </source>
</evidence>
<dbReference type="GO" id="GO:0005814">
    <property type="term" value="C:centriole"/>
    <property type="evidence" value="ECO:0007669"/>
    <property type="project" value="TreeGrafter"/>
</dbReference>
<dbReference type="EMBL" id="NDHI03003300">
    <property type="protein sequence ID" value="PNJ86360.1"/>
    <property type="molecule type" value="Genomic_DNA"/>
</dbReference>
<keyword evidence="1" id="KW-0175">Coiled coil</keyword>
<feature type="region of interest" description="Disordered" evidence="2">
    <location>
        <begin position="816"/>
        <end position="841"/>
    </location>
</feature>
<dbReference type="PANTHER" id="PTHR21553:SF25">
    <property type="entry name" value="CENTROSOMAL PROTEIN OF 295 KDA"/>
    <property type="match status" value="1"/>
</dbReference>
<gene>
    <name evidence="3" type="ORF">CR201_G0034106</name>
</gene>
<evidence type="ECO:0000256" key="2">
    <source>
        <dbReference type="SAM" id="MobiDB-lite"/>
    </source>
</evidence>
<proteinExistence type="predicted"/>
<dbReference type="GO" id="GO:0005813">
    <property type="term" value="C:centrosome"/>
    <property type="evidence" value="ECO:0007669"/>
    <property type="project" value="TreeGrafter"/>
</dbReference>
<dbReference type="GO" id="GO:0005829">
    <property type="term" value="C:cytosol"/>
    <property type="evidence" value="ECO:0007669"/>
    <property type="project" value="TreeGrafter"/>
</dbReference>